<dbReference type="InterPro" id="IPR029149">
    <property type="entry name" value="Creatin/AminoP/Spt16_N"/>
</dbReference>
<dbReference type="InterPro" id="IPR036005">
    <property type="entry name" value="Creatinase/aminopeptidase-like"/>
</dbReference>
<dbReference type="Pfam" id="PF00557">
    <property type="entry name" value="Peptidase_M24"/>
    <property type="match status" value="1"/>
</dbReference>
<dbReference type="SUPFAM" id="SSF55920">
    <property type="entry name" value="Creatinase/aminopeptidase"/>
    <property type="match status" value="1"/>
</dbReference>
<evidence type="ECO:0000259" key="1">
    <source>
        <dbReference type="Pfam" id="PF00557"/>
    </source>
</evidence>
<dbReference type="Gene3D" id="3.40.350.10">
    <property type="entry name" value="Creatinase/prolidase N-terminal domain"/>
    <property type="match status" value="1"/>
</dbReference>
<name>A0ABT2TFF1_9FIRM</name>
<feature type="domain" description="Peptidase M24" evidence="1">
    <location>
        <begin position="178"/>
        <end position="390"/>
    </location>
</feature>
<dbReference type="SUPFAM" id="SSF53092">
    <property type="entry name" value="Creatinase/prolidase N-terminal domain"/>
    <property type="match status" value="1"/>
</dbReference>
<dbReference type="CDD" id="cd01066">
    <property type="entry name" value="APP_MetAP"/>
    <property type="match status" value="1"/>
</dbReference>
<dbReference type="InterPro" id="IPR050659">
    <property type="entry name" value="Peptidase_M24B"/>
</dbReference>
<protein>
    <submittedName>
        <fullName evidence="2">Xaa-Pro peptidase family protein</fullName>
    </submittedName>
</protein>
<dbReference type="InterPro" id="IPR000994">
    <property type="entry name" value="Pept_M24"/>
</dbReference>
<reference evidence="2 3" key="1">
    <citation type="journal article" date="2021" name="ISME Commun">
        <title>Automated analysis of genomic sequences facilitates high-throughput and comprehensive description of bacteria.</title>
        <authorList>
            <person name="Hitch T.C.A."/>
        </authorList>
    </citation>
    <scope>NUCLEOTIDE SEQUENCE [LARGE SCALE GENOMIC DNA]</scope>
    <source>
        <strain evidence="2 3">Sanger_109</strain>
    </source>
</reference>
<dbReference type="PANTHER" id="PTHR46112">
    <property type="entry name" value="AMINOPEPTIDASE"/>
    <property type="match status" value="1"/>
</dbReference>
<evidence type="ECO:0000313" key="3">
    <source>
        <dbReference type="Proteomes" id="UP001652442"/>
    </source>
</evidence>
<dbReference type="EMBL" id="JAOQJQ010000001">
    <property type="protein sequence ID" value="MCU6760866.1"/>
    <property type="molecule type" value="Genomic_DNA"/>
</dbReference>
<proteinExistence type="predicted"/>
<dbReference type="Proteomes" id="UP001652442">
    <property type="component" value="Unassembled WGS sequence"/>
</dbReference>
<evidence type="ECO:0000313" key="2">
    <source>
        <dbReference type="EMBL" id="MCU6760866.1"/>
    </source>
</evidence>
<accession>A0ABT2TFF1</accession>
<dbReference type="RefSeq" id="WP_158423747.1">
    <property type="nucleotide sequence ID" value="NZ_JAOQJQ010000001.1"/>
</dbReference>
<dbReference type="PANTHER" id="PTHR46112:SF2">
    <property type="entry name" value="XAA-PRO AMINOPEPTIDASE P-RELATED"/>
    <property type="match status" value="1"/>
</dbReference>
<comment type="caution">
    <text evidence="2">The sequence shown here is derived from an EMBL/GenBank/DDBJ whole genome shotgun (WGS) entry which is preliminary data.</text>
</comment>
<organism evidence="2 3">
    <name type="scientific">Brotonthovivens ammoniilytica</name>
    <dbReference type="NCBI Taxonomy" id="2981725"/>
    <lineage>
        <taxon>Bacteria</taxon>
        <taxon>Bacillati</taxon>
        <taxon>Bacillota</taxon>
        <taxon>Clostridia</taxon>
        <taxon>Lachnospirales</taxon>
        <taxon>Lachnospiraceae</taxon>
        <taxon>Brotonthovivens</taxon>
    </lineage>
</organism>
<dbReference type="Gene3D" id="3.90.230.10">
    <property type="entry name" value="Creatinase/methionine aminopeptidase superfamily"/>
    <property type="match status" value="1"/>
</dbReference>
<sequence>MPFGKYDVDYEQRLDMDRLRAYRVMRTHQAMESFEMDGFLTFNADSIRYVTSAYVTTPMRPIELQGAFISRTGDPYFFGGGTPAEERKRMPWMKGNVFPSRGTAMPGTGSHDPVVEAWVDTVLKILAEEGLPAKTIGIESSCMSYFTDAFARKGVKCVFARPMIMQARSIKNIDEINIMKLTCANAEKAFARIQEFIKPGVRECDIVGVGINALYEEGCDHTEDLVCMSGPHTYPYNWTFTDRMVRPGDLIYIDVDGASYLGYKSCYYRTFSCGKTTPEQDECFNQCIEMMDNALKVVKPGNTIYQMLDQFPEPSFWGRESWNEVDALAMAHGLGLGLHELPHATRTVQKISQAPDIEFQPGHVMAIETYAGSEKGNFGVRHEDMFVVTEDGYELISKWPRNHITECFV</sequence>
<keyword evidence="3" id="KW-1185">Reference proteome</keyword>
<gene>
    <name evidence="2" type="ORF">OCV88_00780</name>
</gene>